<protein>
    <recommendedName>
        <fullName evidence="4">Secreted protein</fullName>
    </recommendedName>
</protein>
<dbReference type="VEuPathDB" id="FungiDB:I7I53_11011"/>
<feature type="signal peptide" evidence="1">
    <location>
        <begin position="1"/>
        <end position="27"/>
    </location>
</feature>
<feature type="chain" id="PRO_5033980327" description="Secreted protein" evidence="1">
    <location>
        <begin position="28"/>
        <end position="122"/>
    </location>
</feature>
<evidence type="ECO:0008006" key="4">
    <source>
        <dbReference type="Google" id="ProtNLM"/>
    </source>
</evidence>
<proteinExistence type="predicted"/>
<evidence type="ECO:0000313" key="3">
    <source>
        <dbReference type="Proteomes" id="UP000663419"/>
    </source>
</evidence>
<dbReference type="Proteomes" id="UP000663419">
    <property type="component" value="Chromosome 1"/>
</dbReference>
<evidence type="ECO:0000313" key="2">
    <source>
        <dbReference type="EMBL" id="QSS50353.1"/>
    </source>
</evidence>
<name>A0A8A1LCF8_AJEC8</name>
<sequence length="122" mass="14027">MHTSLFSSCSTTLPFLFLSLSLSTGLATCLRWKSNPTTFRASLARSWMARTGVDRVDREHRSAVPSVQRAVTPRMAHGVCWSSMSIDLLRLSRSYQVVFFPWSGVFCWIRADRDRLGRRIWQ</sequence>
<organism evidence="2 3">
    <name type="scientific">Ajellomyces capsulatus (strain H88)</name>
    <name type="common">Darling's disease fungus</name>
    <name type="synonym">Histoplasma capsulatum</name>
    <dbReference type="NCBI Taxonomy" id="544711"/>
    <lineage>
        <taxon>Eukaryota</taxon>
        <taxon>Fungi</taxon>
        <taxon>Dikarya</taxon>
        <taxon>Ascomycota</taxon>
        <taxon>Pezizomycotina</taxon>
        <taxon>Eurotiomycetes</taxon>
        <taxon>Eurotiomycetidae</taxon>
        <taxon>Onygenales</taxon>
        <taxon>Ajellomycetaceae</taxon>
        <taxon>Histoplasma</taxon>
    </lineage>
</organism>
<evidence type="ECO:0000256" key="1">
    <source>
        <dbReference type="SAM" id="SignalP"/>
    </source>
</evidence>
<gene>
    <name evidence="2" type="ORF">I7I53_11011</name>
</gene>
<reference evidence="2" key="1">
    <citation type="submission" date="2021-01" db="EMBL/GenBank/DDBJ databases">
        <title>Chromosome-level genome assembly of a human fungal pathogen reveals clustering of transcriptionally co-regulated genes.</title>
        <authorList>
            <person name="Voorhies M."/>
            <person name="Cohen S."/>
            <person name="Shea T.P."/>
            <person name="Petrus S."/>
            <person name="Munoz J.F."/>
            <person name="Poplawski S."/>
            <person name="Goldman W.E."/>
            <person name="Michael T."/>
            <person name="Cuomo C.A."/>
            <person name="Sil A."/>
            <person name="Beyhan S."/>
        </authorList>
    </citation>
    <scope>NUCLEOTIDE SEQUENCE</scope>
    <source>
        <strain evidence="2">H88</strain>
    </source>
</reference>
<accession>A0A8A1LCF8</accession>
<dbReference type="AlphaFoldDB" id="A0A8A1LCF8"/>
<keyword evidence="1" id="KW-0732">Signal</keyword>
<dbReference type="EMBL" id="CP069102">
    <property type="protein sequence ID" value="QSS50353.1"/>
    <property type="molecule type" value="Genomic_DNA"/>
</dbReference>